<feature type="transmembrane region" description="Helical" evidence="8">
    <location>
        <begin position="83"/>
        <end position="104"/>
    </location>
</feature>
<evidence type="ECO:0000256" key="3">
    <source>
        <dbReference type="ARBA" id="ARBA00022448"/>
    </source>
</evidence>
<gene>
    <name evidence="11" type="ORF">INT45_010497</name>
</gene>
<dbReference type="OrthoDB" id="448280at2759"/>
<evidence type="ECO:0000256" key="2">
    <source>
        <dbReference type="ARBA" id="ARBA00006939"/>
    </source>
</evidence>
<feature type="transmembrane region" description="Helical" evidence="8">
    <location>
        <begin position="368"/>
        <end position="389"/>
    </location>
</feature>
<evidence type="ECO:0000256" key="10">
    <source>
        <dbReference type="SAM" id="SignalP"/>
    </source>
</evidence>
<feature type="region of interest" description="Disordered" evidence="9">
    <location>
        <begin position="26"/>
        <end position="63"/>
    </location>
</feature>
<evidence type="ECO:0000256" key="4">
    <source>
        <dbReference type="ARBA" id="ARBA00022692"/>
    </source>
</evidence>
<evidence type="ECO:0000256" key="6">
    <source>
        <dbReference type="ARBA" id="ARBA00023065"/>
    </source>
</evidence>
<dbReference type="GO" id="GO:0005886">
    <property type="term" value="C:plasma membrane"/>
    <property type="evidence" value="ECO:0007669"/>
    <property type="project" value="TreeGrafter"/>
</dbReference>
<feature type="transmembrane region" description="Helical" evidence="8">
    <location>
        <begin position="159"/>
        <end position="182"/>
    </location>
</feature>
<organism evidence="11 12">
    <name type="scientific">Circinella minor</name>
    <dbReference type="NCBI Taxonomy" id="1195481"/>
    <lineage>
        <taxon>Eukaryota</taxon>
        <taxon>Fungi</taxon>
        <taxon>Fungi incertae sedis</taxon>
        <taxon>Mucoromycota</taxon>
        <taxon>Mucoromycotina</taxon>
        <taxon>Mucoromycetes</taxon>
        <taxon>Mucorales</taxon>
        <taxon>Lichtheimiaceae</taxon>
        <taxon>Circinella</taxon>
    </lineage>
</organism>
<comment type="caution">
    <text evidence="11">The sequence shown here is derived from an EMBL/GenBank/DDBJ whole genome shotgun (WGS) entry which is preliminary data.</text>
</comment>
<proteinExistence type="inferred from homology"/>
<dbReference type="InterPro" id="IPR003689">
    <property type="entry name" value="ZIP"/>
</dbReference>
<dbReference type="InterPro" id="IPR004698">
    <property type="entry name" value="Zn/Fe_permease_fun/pln"/>
</dbReference>
<evidence type="ECO:0000313" key="12">
    <source>
        <dbReference type="Proteomes" id="UP000646827"/>
    </source>
</evidence>
<comment type="subcellular location">
    <subcellularLocation>
        <location evidence="1 8">Membrane</location>
        <topology evidence="1 8">Multi-pass membrane protein</topology>
    </subcellularLocation>
</comment>
<reference evidence="11 12" key="1">
    <citation type="submission" date="2020-12" db="EMBL/GenBank/DDBJ databases">
        <title>Metabolic potential, ecology and presence of endohyphal bacteria is reflected in genomic diversity of Mucoromycotina.</title>
        <authorList>
            <person name="Muszewska A."/>
            <person name="Okrasinska A."/>
            <person name="Steczkiewicz K."/>
            <person name="Drgas O."/>
            <person name="Orlowska M."/>
            <person name="Perlinska-Lenart U."/>
            <person name="Aleksandrzak-Piekarczyk T."/>
            <person name="Szatraj K."/>
            <person name="Zielenkiewicz U."/>
            <person name="Pilsyk S."/>
            <person name="Malc E."/>
            <person name="Mieczkowski P."/>
            <person name="Kruszewska J.S."/>
            <person name="Biernat P."/>
            <person name="Pawlowska J."/>
        </authorList>
    </citation>
    <scope>NUCLEOTIDE SEQUENCE [LARGE SCALE GENOMIC DNA]</scope>
    <source>
        <strain evidence="11 12">CBS 142.35</strain>
    </source>
</reference>
<comment type="similarity">
    <text evidence="2 8">Belongs to the ZIP transporter (TC 2.A.5) family.</text>
</comment>
<sequence length="392" mass="42794">MLKKFFSILLLIATYLAIAIAQEAEHDHAEHEHTEDEHAGHDHAAEESSAHEEDAHAGHAHGGPTSAEECVAIIEDYNINLRIASIFVIMAATLIGVFGPIILHRIRPYSQKGIRHWILTICKFFGTGVILGVAFIHMMPEAIERFESPCITDSVWSSYHGFVGVFALIAVFFIQIIELALLSHLEKKHMNRQDTNSSDSTAIKDVESGSMVKGTPPVVEDHSHMLIENSKDMRDVSTLVLELGIVIHSVIIGLTLGFSSDEGFVPLFIALVFHQLFEAIALGTRINDMNHKSYIKPLIMGLVFSLTTPVGVAIGVAVNLTVNPFSQSSTLAQAILDSLAAGILLYNAFISLIAGEINHNAAFRRSSLSYKTVCFTSLYIGAAVMAVLAKWA</sequence>
<keyword evidence="4 8" id="KW-0812">Transmembrane</keyword>
<evidence type="ECO:0000256" key="7">
    <source>
        <dbReference type="ARBA" id="ARBA00023136"/>
    </source>
</evidence>
<feature type="compositionally biased region" description="Basic and acidic residues" evidence="9">
    <location>
        <begin position="26"/>
        <end position="57"/>
    </location>
</feature>
<evidence type="ECO:0000256" key="1">
    <source>
        <dbReference type="ARBA" id="ARBA00004141"/>
    </source>
</evidence>
<keyword evidence="12" id="KW-1185">Reference proteome</keyword>
<feature type="transmembrane region" description="Helical" evidence="8">
    <location>
        <begin position="298"/>
        <end position="322"/>
    </location>
</feature>
<feature type="chain" id="PRO_5034118364" evidence="10">
    <location>
        <begin position="22"/>
        <end position="392"/>
    </location>
</feature>
<name>A0A8H7S4I3_9FUNG</name>
<dbReference type="PANTHER" id="PTHR11040:SF44">
    <property type="entry name" value="PROTEIN ZNTC-RELATED"/>
    <property type="match status" value="1"/>
</dbReference>
<feature type="transmembrane region" description="Helical" evidence="8">
    <location>
        <begin position="116"/>
        <end position="139"/>
    </location>
</feature>
<protein>
    <submittedName>
        <fullName evidence="11">Uncharacterized protein</fullName>
    </submittedName>
</protein>
<dbReference type="Pfam" id="PF02535">
    <property type="entry name" value="Zip"/>
    <property type="match status" value="1"/>
</dbReference>
<evidence type="ECO:0000256" key="8">
    <source>
        <dbReference type="RuleBase" id="RU362088"/>
    </source>
</evidence>
<keyword evidence="10" id="KW-0732">Signal</keyword>
<dbReference type="Proteomes" id="UP000646827">
    <property type="component" value="Unassembled WGS sequence"/>
</dbReference>
<feature type="signal peptide" evidence="10">
    <location>
        <begin position="1"/>
        <end position="21"/>
    </location>
</feature>
<evidence type="ECO:0000256" key="9">
    <source>
        <dbReference type="SAM" id="MobiDB-lite"/>
    </source>
</evidence>
<dbReference type="GO" id="GO:0005385">
    <property type="term" value="F:zinc ion transmembrane transporter activity"/>
    <property type="evidence" value="ECO:0007669"/>
    <property type="project" value="InterPro"/>
</dbReference>
<dbReference type="PANTHER" id="PTHR11040">
    <property type="entry name" value="ZINC/IRON TRANSPORTER"/>
    <property type="match status" value="1"/>
</dbReference>
<feature type="transmembrane region" description="Helical" evidence="8">
    <location>
        <begin position="239"/>
        <end position="258"/>
    </location>
</feature>
<keyword evidence="3 8" id="KW-0813">Transport</keyword>
<accession>A0A8H7S4I3</accession>
<feature type="transmembrane region" description="Helical" evidence="8">
    <location>
        <begin position="334"/>
        <end position="356"/>
    </location>
</feature>
<keyword evidence="7 8" id="KW-0472">Membrane</keyword>
<evidence type="ECO:0000313" key="11">
    <source>
        <dbReference type="EMBL" id="KAG2221973.1"/>
    </source>
</evidence>
<dbReference type="NCBIfam" id="TIGR00820">
    <property type="entry name" value="zip"/>
    <property type="match status" value="1"/>
</dbReference>
<evidence type="ECO:0000256" key="5">
    <source>
        <dbReference type="ARBA" id="ARBA00022989"/>
    </source>
</evidence>
<dbReference type="AlphaFoldDB" id="A0A8H7S4I3"/>
<keyword evidence="6 8" id="KW-0406">Ion transport</keyword>
<dbReference type="EMBL" id="JAEPRB010000095">
    <property type="protein sequence ID" value="KAG2221973.1"/>
    <property type="molecule type" value="Genomic_DNA"/>
</dbReference>
<keyword evidence="5 8" id="KW-1133">Transmembrane helix</keyword>
<feature type="transmembrane region" description="Helical" evidence="8">
    <location>
        <begin position="264"/>
        <end position="286"/>
    </location>
</feature>